<dbReference type="InterPro" id="IPR000914">
    <property type="entry name" value="SBP_5_dom"/>
</dbReference>
<evidence type="ECO:0000313" key="5">
    <source>
        <dbReference type="EMBL" id="OPJ55515.1"/>
    </source>
</evidence>
<accession>A0A1V4I7C4</accession>
<dbReference type="CDD" id="cd08513">
    <property type="entry name" value="PBP2_thermophilic_Hb8_like"/>
    <property type="match status" value="1"/>
</dbReference>
<comment type="caution">
    <text evidence="5">The sequence shown here is derived from an EMBL/GenBank/DDBJ whole genome shotgun (WGS) entry which is preliminary data.</text>
</comment>
<dbReference type="GO" id="GO:1904680">
    <property type="term" value="F:peptide transmembrane transporter activity"/>
    <property type="evidence" value="ECO:0007669"/>
    <property type="project" value="TreeGrafter"/>
</dbReference>
<proteinExistence type="inferred from homology"/>
<dbReference type="EMBL" id="MZGW01000004">
    <property type="protein sequence ID" value="OPJ55515.1"/>
    <property type="molecule type" value="Genomic_DNA"/>
</dbReference>
<dbReference type="STRING" id="29349.CLOTH_12720"/>
<comment type="similarity">
    <text evidence="1">Belongs to the bacterial solute-binding protein 5 family.</text>
</comment>
<keyword evidence="3" id="KW-0732">Signal</keyword>
<evidence type="ECO:0000313" key="6">
    <source>
        <dbReference type="Proteomes" id="UP000190140"/>
    </source>
</evidence>
<feature type="domain" description="Solute-binding protein family 5" evidence="4">
    <location>
        <begin position="88"/>
        <end position="435"/>
    </location>
</feature>
<dbReference type="InterPro" id="IPR030678">
    <property type="entry name" value="Peptide/Ni-bd"/>
</dbReference>
<dbReference type="AlphaFoldDB" id="A0A1V4I7C4"/>
<evidence type="ECO:0000259" key="4">
    <source>
        <dbReference type="Pfam" id="PF00496"/>
    </source>
</evidence>
<dbReference type="PANTHER" id="PTHR30290">
    <property type="entry name" value="PERIPLASMIC BINDING COMPONENT OF ABC TRANSPORTER"/>
    <property type="match status" value="1"/>
</dbReference>
<keyword evidence="2" id="KW-0813">Transport</keyword>
<dbReference type="Gene3D" id="3.10.105.10">
    <property type="entry name" value="Dipeptide-binding Protein, Domain 3"/>
    <property type="match status" value="1"/>
</dbReference>
<dbReference type="PROSITE" id="PS51257">
    <property type="entry name" value="PROKAR_LIPOPROTEIN"/>
    <property type="match status" value="1"/>
</dbReference>
<dbReference type="GO" id="GO:0042597">
    <property type="term" value="C:periplasmic space"/>
    <property type="evidence" value="ECO:0007669"/>
    <property type="project" value="UniProtKB-ARBA"/>
</dbReference>
<dbReference type="Proteomes" id="UP000190140">
    <property type="component" value="Unassembled WGS sequence"/>
</dbReference>
<name>A0A1V4I7C4_9FIRM</name>
<dbReference type="Gene3D" id="3.90.76.10">
    <property type="entry name" value="Dipeptide-binding Protein, Domain 1"/>
    <property type="match status" value="1"/>
</dbReference>
<keyword evidence="6" id="KW-1185">Reference proteome</keyword>
<evidence type="ECO:0000256" key="2">
    <source>
        <dbReference type="ARBA" id="ARBA00022448"/>
    </source>
</evidence>
<dbReference type="GO" id="GO:0015833">
    <property type="term" value="P:peptide transport"/>
    <property type="evidence" value="ECO:0007669"/>
    <property type="project" value="TreeGrafter"/>
</dbReference>
<dbReference type="Gene3D" id="3.40.190.10">
    <property type="entry name" value="Periplasmic binding protein-like II"/>
    <property type="match status" value="1"/>
</dbReference>
<dbReference type="GO" id="GO:0043190">
    <property type="term" value="C:ATP-binding cassette (ABC) transporter complex"/>
    <property type="evidence" value="ECO:0007669"/>
    <property type="project" value="InterPro"/>
</dbReference>
<dbReference type="InterPro" id="IPR039424">
    <property type="entry name" value="SBP_5"/>
</dbReference>
<gene>
    <name evidence="5" type="primary">appA</name>
    <name evidence="5" type="ORF">CLOTH_12720</name>
</gene>
<dbReference type="SUPFAM" id="SSF53850">
    <property type="entry name" value="Periplasmic binding protein-like II"/>
    <property type="match status" value="1"/>
</dbReference>
<sequence>MKSIKFICVIFMIIFLLIGCTDADIENDIDLEENEEITENISPKEGGSISISVVRFETLNPLLNKEKSLDYALKLVYDSLFTLDENYNVVPQLVKHYELSEDGISLRITLRDNAKWHDGANLTSDDVKFTIDFLKGNPESPYHPLVSNIYSVNIIDGKSFNISFARPYAFSLEKLVFPIVPRHRVGNLRAEDVKLPEKNFIGSGMYKITEYEKRRHIILTKNNDYYYKKPYIDEIKVIIVPDRETQENMLLSFEAHIGKVSEVISGKFSQRKFNIHEYLGEEYDFVGLNFNSEYIQDINFRKALAYAIDRKKILENAYVEKGSLVEFPLNINSKYYNKNIESYQHNIDKAREYLQKTEFEDIKLRLLVNEDNRLKIKTAYIIKECLEKLDIEVEIIELSSDDMMNTVYAGEYELALLGWKLPIYSDISFAFSSLDGKNITNYNDERMNYLLSKLTSSVNKEETIINYHLVQNYIKEHIPYISLVLNNQHIVLNNRIKGRLKPTDFNIYNGIEEIFVID</sequence>
<dbReference type="Pfam" id="PF00496">
    <property type="entry name" value="SBP_bac_5"/>
    <property type="match status" value="1"/>
</dbReference>
<evidence type="ECO:0000256" key="3">
    <source>
        <dbReference type="ARBA" id="ARBA00022729"/>
    </source>
</evidence>
<evidence type="ECO:0000256" key="1">
    <source>
        <dbReference type="ARBA" id="ARBA00005695"/>
    </source>
</evidence>
<organism evidence="5 6">
    <name type="scientific">Alkalithermobacter paradoxus</name>
    <dbReference type="NCBI Taxonomy" id="29349"/>
    <lineage>
        <taxon>Bacteria</taxon>
        <taxon>Bacillati</taxon>
        <taxon>Bacillota</taxon>
        <taxon>Clostridia</taxon>
        <taxon>Peptostreptococcales</taxon>
        <taxon>Tepidibacteraceae</taxon>
        <taxon>Alkalithermobacter</taxon>
    </lineage>
</organism>
<protein>
    <submittedName>
        <fullName evidence="5">Oligopeptide-binding protein AppA</fullName>
    </submittedName>
</protein>
<reference evidence="5 6" key="1">
    <citation type="submission" date="2017-03" db="EMBL/GenBank/DDBJ databases">
        <title>Genome sequence of Clostridium thermoalcaliphilum DSM 7309.</title>
        <authorList>
            <person name="Poehlein A."/>
            <person name="Daniel R."/>
        </authorList>
    </citation>
    <scope>NUCLEOTIDE SEQUENCE [LARGE SCALE GENOMIC DNA]</scope>
    <source>
        <strain evidence="5 6">DSM 7309</strain>
    </source>
</reference>
<dbReference type="PANTHER" id="PTHR30290:SF9">
    <property type="entry name" value="OLIGOPEPTIDE-BINDING PROTEIN APPA"/>
    <property type="match status" value="1"/>
</dbReference>
<dbReference type="PIRSF" id="PIRSF002741">
    <property type="entry name" value="MppA"/>
    <property type="match status" value="1"/>
</dbReference>